<keyword evidence="7" id="KW-0456">Lyase</keyword>
<organism evidence="11 12">
    <name type="scientific">Novimethylophilus kurashikiensis</name>
    <dbReference type="NCBI Taxonomy" id="1825523"/>
    <lineage>
        <taxon>Bacteria</taxon>
        <taxon>Pseudomonadati</taxon>
        <taxon>Pseudomonadota</taxon>
        <taxon>Betaproteobacteria</taxon>
        <taxon>Nitrosomonadales</taxon>
        <taxon>Methylophilaceae</taxon>
        <taxon>Novimethylophilus</taxon>
    </lineage>
</organism>
<evidence type="ECO:0000256" key="1">
    <source>
        <dbReference type="ARBA" id="ARBA00001933"/>
    </source>
</evidence>
<dbReference type="PANTHER" id="PTHR42885:SF1">
    <property type="entry name" value="THREONINE-PHOSPHATE DECARBOXYLASE"/>
    <property type="match status" value="1"/>
</dbReference>
<dbReference type="GO" id="GO:0009236">
    <property type="term" value="P:cobalamin biosynthetic process"/>
    <property type="evidence" value="ECO:0007669"/>
    <property type="project" value="UniProtKB-UniPathway"/>
</dbReference>
<comment type="pathway">
    <text evidence="3">Cofactor biosynthesis; adenosylcobalamin biosynthesis.</text>
</comment>
<keyword evidence="12" id="KW-1185">Reference proteome</keyword>
<evidence type="ECO:0000256" key="9">
    <source>
        <dbReference type="ARBA" id="ARBA00048531"/>
    </source>
</evidence>
<evidence type="ECO:0000313" key="12">
    <source>
        <dbReference type="Proteomes" id="UP000245081"/>
    </source>
</evidence>
<dbReference type="CDD" id="cd00609">
    <property type="entry name" value="AAT_like"/>
    <property type="match status" value="1"/>
</dbReference>
<dbReference type="InterPro" id="IPR015421">
    <property type="entry name" value="PyrdxlP-dep_Trfase_major"/>
</dbReference>
<comment type="catalytic activity">
    <reaction evidence="9">
        <text>O-phospho-L-threonine + H(+) = (R)-1-aminopropan-2-yl phosphate + CO2</text>
        <dbReference type="Rhea" id="RHEA:11492"/>
        <dbReference type="ChEBI" id="CHEBI:15378"/>
        <dbReference type="ChEBI" id="CHEBI:16526"/>
        <dbReference type="ChEBI" id="CHEBI:58563"/>
        <dbReference type="ChEBI" id="CHEBI:58675"/>
        <dbReference type="EC" id="4.1.1.81"/>
    </reaction>
</comment>
<evidence type="ECO:0000256" key="8">
    <source>
        <dbReference type="ARBA" id="ARBA00029996"/>
    </source>
</evidence>
<name>A0A2R5FAW8_9PROT</name>
<evidence type="ECO:0000256" key="7">
    <source>
        <dbReference type="ARBA" id="ARBA00023239"/>
    </source>
</evidence>
<evidence type="ECO:0000259" key="10">
    <source>
        <dbReference type="Pfam" id="PF00155"/>
    </source>
</evidence>
<dbReference type="InterPro" id="IPR015424">
    <property type="entry name" value="PyrdxlP-dep_Trfase"/>
</dbReference>
<evidence type="ECO:0000313" key="11">
    <source>
        <dbReference type="EMBL" id="GBG13831.1"/>
    </source>
</evidence>
<dbReference type="Gene3D" id="3.40.640.10">
    <property type="entry name" value="Type I PLP-dependent aspartate aminotransferase-like (Major domain)"/>
    <property type="match status" value="1"/>
</dbReference>
<comment type="cofactor">
    <cofactor evidence="1">
        <name>pyridoxal 5'-phosphate</name>
        <dbReference type="ChEBI" id="CHEBI:597326"/>
    </cofactor>
</comment>
<dbReference type="Proteomes" id="UP000245081">
    <property type="component" value="Unassembled WGS sequence"/>
</dbReference>
<dbReference type="GO" id="GO:0048472">
    <property type="term" value="F:threonine-phosphate decarboxylase activity"/>
    <property type="evidence" value="ECO:0007669"/>
    <property type="project" value="UniProtKB-EC"/>
</dbReference>
<dbReference type="EC" id="4.1.1.81" evidence="4"/>
<evidence type="ECO:0000256" key="5">
    <source>
        <dbReference type="ARBA" id="ARBA00022573"/>
    </source>
</evidence>
<dbReference type="UniPathway" id="UPA00148"/>
<evidence type="ECO:0000256" key="4">
    <source>
        <dbReference type="ARBA" id="ARBA00012285"/>
    </source>
</evidence>
<dbReference type="OrthoDB" id="9799304at2"/>
<dbReference type="GO" id="GO:0030170">
    <property type="term" value="F:pyridoxal phosphate binding"/>
    <property type="evidence" value="ECO:0007669"/>
    <property type="project" value="InterPro"/>
</dbReference>
<keyword evidence="5" id="KW-0169">Cobalamin biosynthesis</keyword>
<dbReference type="Gene3D" id="3.90.1150.10">
    <property type="entry name" value="Aspartate Aminotransferase, domain 1"/>
    <property type="match status" value="1"/>
</dbReference>
<dbReference type="InterPro" id="IPR005860">
    <property type="entry name" value="CobD"/>
</dbReference>
<dbReference type="PROSITE" id="PS00105">
    <property type="entry name" value="AA_TRANSFER_CLASS_1"/>
    <property type="match status" value="1"/>
</dbReference>
<evidence type="ECO:0000256" key="2">
    <source>
        <dbReference type="ARBA" id="ARBA00003444"/>
    </source>
</evidence>
<sequence>MLEHGGKLLAASQRYGIPLDRWIDLSTGIHPIGWPVPPIPAECWQRLPEDDDGLLSAAAEYYGTSHLIACAGSQAAIQILPMLRPPSRVGILSPTYAEHAHAWQRAGHQVEAVSEMRPDVDVLVLANPNNPTGRLISPNILREWHAELAGRGGWLVVDEAFMDAMPENSLAADAGKPGLVILRSIGKFFGLAGIRAGFLLAWPELLSEVQERLGPWSVPAPSRWVAQQALRDTAWQADQRPWLTEHSKQLAVLLARHGLAPNGGTALFQWVCSPEASAIHERLARLGILTRLFSEPASLRFGLPGNERAWMKLDYLLSV</sequence>
<dbReference type="InterPro" id="IPR004838">
    <property type="entry name" value="NHTrfase_class1_PyrdxlP-BS"/>
</dbReference>
<protein>
    <recommendedName>
        <fullName evidence="4">threonine-phosphate decarboxylase</fullName>
        <ecNumber evidence="4">4.1.1.81</ecNumber>
    </recommendedName>
    <alternativeName>
        <fullName evidence="8">L-threonine-O-3-phosphate decarboxylase</fullName>
    </alternativeName>
</protein>
<dbReference type="InterPro" id="IPR004839">
    <property type="entry name" value="Aminotransferase_I/II_large"/>
</dbReference>
<dbReference type="EMBL" id="BDOQ01000003">
    <property type="protein sequence ID" value="GBG13831.1"/>
    <property type="molecule type" value="Genomic_DNA"/>
</dbReference>
<comment type="caution">
    <text evidence="11">The sequence shown here is derived from an EMBL/GenBank/DDBJ whole genome shotgun (WGS) entry which is preliminary data.</text>
</comment>
<keyword evidence="6" id="KW-0663">Pyridoxal phosphate</keyword>
<comment type="function">
    <text evidence="2">Decarboxylates L-threonine-O-3-phosphate to yield (R)-1-amino-2-propanol O-2-phosphate, the precursor for the linkage between the nucleotide loop and the corrin ring in cobalamin.</text>
</comment>
<feature type="domain" description="Aminotransferase class I/classII large" evidence="10">
    <location>
        <begin position="54"/>
        <end position="301"/>
    </location>
</feature>
<proteinExistence type="predicted"/>
<dbReference type="NCBIfam" id="TIGR01140">
    <property type="entry name" value="L_thr_O3P_dcar"/>
    <property type="match status" value="1"/>
</dbReference>
<dbReference type="AlphaFoldDB" id="A0A2R5FAW8"/>
<dbReference type="InterPro" id="IPR015422">
    <property type="entry name" value="PyrdxlP-dep_Trfase_small"/>
</dbReference>
<accession>A0A2R5FAW8</accession>
<dbReference type="RefSeq" id="WP_109014989.1">
    <property type="nucleotide sequence ID" value="NZ_BDOQ01000003.1"/>
</dbReference>
<dbReference type="SUPFAM" id="SSF53383">
    <property type="entry name" value="PLP-dependent transferases"/>
    <property type="match status" value="1"/>
</dbReference>
<dbReference type="Pfam" id="PF00155">
    <property type="entry name" value="Aminotran_1_2"/>
    <property type="match status" value="1"/>
</dbReference>
<evidence type="ECO:0000256" key="3">
    <source>
        <dbReference type="ARBA" id="ARBA00004953"/>
    </source>
</evidence>
<reference evidence="11 12" key="1">
    <citation type="journal article" date="2018" name="Environ. Microbiol.">
        <title>Isolation and genomic characterization of Novimethylophilus kurashikiensis gen. nov. sp. nov., a new lanthanide-dependent methylotrophic species of Methylophilaceae.</title>
        <authorList>
            <person name="Lv H."/>
            <person name="Sahin N."/>
            <person name="Tani A."/>
        </authorList>
    </citation>
    <scope>NUCLEOTIDE SEQUENCE [LARGE SCALE GENOMIC DNA]</scope>
    <source>
        <strain evidence="11 12">La2-4</strain>
    </source>
</reference>
<gene>
    <name evidence="11" type="primary">cobC1</name>
    <name evidence="11" type="ORF">NMK_1382</name>
</gene>
<dbReference type="PANTHER" id="PTHR42885">
    <property type="entry name" value="HISTIDINOL-PHOSPHATE AMINOTRANSFERASE-RELATED"/>
    <property type="match status" value="1"/>
</dbReference>
<evidence type="ECO:0000256" key="6">
    <source>
        <dbReference type="ARBA" id="ARBA00022898"/>
    </source>
</evidence>